<evidence type="ECO:0000259" key="2">
    <source>
        <dbReference type="Pfam" id="PF24422"/>
    </source>
</evidence>
<dbReference type="InterPro" id="IPR055974">
    <property type="entry name" value="DUF7552"/>
</dbReference>
<name>A0ABD5V7C5_9EURY</name>
<dbReference type="RefSeq" id="WP_340604575.1">
    <property type="nucleotide sequence ID" value="NZ_JBBMXV010000003.1"/>
</dbReference>
<dbReference type="Proteomes" id="UP001596312">
    <property type="component" value="Unassembled WGS sequence"/>
</dbReference>
<accession>A0ABD5V7C5</accession>
<protein>
    <recommendedName>
        <fullName evidence="2">DUF7552 domain-containing protein</fullName>
    </recommendedName>
</protein>
<evidence type="ECO:0000313" key="4">
    <source>
        <dbReference type="Proteomes" id="UP001596312"/>
    </source>
</evidence>
<sequence length="100" mass="10957">MTTNPPLVELRTRVEALASPTGEYVLRCRRLGDRPVPAAGLRFESRPAARVAARVTEQYRAALRRYDPTLPRYDVVVHQECPPAENGPSPPGAGAIHGSR</sequence>
<feature type="domain" description="DUF7552" evidence="2">
    <location>
        <begin position="7"/>
        <end position="80"/>
    </location>
</feature>
<dbReference type="Pfam" id="PF24422">
    <property type="entry name" value="DUF7552"/>
    <property type="match status" value="1"/>
</dbReference>
<dbReference type="EMBL" id="JBHSXQ010000003">
    <property type="protein sequence ID" value="MFC6906040.1"/>
    <property type="molecule type" value="Genomic_DNA"/>
</dbReference>
<feature type="region of interest" description="Disordered" evidence="1">
    <location>
        <begin position="80"/>
        <end position="100"/>
    </location>
</feature>
<evidence type="ECO:0000256" key="1">
    <source>
        <dbReference type="SAM" id="MobiDB-lite"/>
    </source>
</evidence>
<organism evidence="3 4">
    <name type="scientific">Halalkalicoccus tibetensis</name>
    <dbReference type="NCBI Taxonomy" id="175632"/>
    <lineage>
        <taxon>Archaea</taxon>
        <taxon>Methanobacteriati</taxon>
        <taxon>Methanobacteriota</taxon>
        <taxon>Stenosarchaea group</taxon>
        <taxon>Halobacteria</taxon>
        <taxon>Halobacteriales</taxon>
        <taxon>Halococcaceae</taxon>
        <taxon>Halalkalicoccus</taxon>
    </lineage>
</organism>
<proteinExistence type="predicted"/>
<dbReference type="AlphaFoldDB" id="A0ABD5V7C5"/>
<keyword evidence="4" id="KW-1185">Reference proteome</keyword>
<evidence type="ECO:0000313" key="3">
    <source>
        <dbReference type="EMBL" id="MFC6906040.1"/>
    </source>
</evidence>
<comment type="caution">
    <text evidence="3">The sequence shown here is derived from an EMBL/GenBank/DDBJ whole genome shotgun (WGS) entry which is preliminary data.</text>
</comment>
<gene>
    <name evidence="3" type="ORF">ACFQGH_12645</name>
</gene>
<reference evidence="3 4" key="1">
    <citation type="journal article" date="2019" name="Int. J. Syst. Evol. Microbiol.">
        <title>The Global Catalogue of Microorganisms (GCM) 10K type strain sequencing project: providing services to taxonomists for standard genome sequencing and annotation.</title>
        <authorList>
            <consortium name="The Broad Institute Genomics Platform"/>
            <consortium name="The Broad Institute Genome Sequencing Center for Infectious Disease"/>
            <person name="Wu L."/>
            <person name="Ma J."/>
        </authorList>
    </citation>
    <scope>NUCLEOTIDE SEQUENCE [LARGE SCALE GENOMIC DNA]</scope>
    <source>
        <strain evidence="3 4">CGMCC 1.3240</strain>
    </source>
</reference>